<proteinExistence type="predicted"/>
<evidence type="ECO:0000256" key="2">
    <source>
        <dbReference type="ARBA" id="ARBA00023002"/>
    </source>
</evidence>
<dbReference type="Proteomes" id="UP001198151">
    <property type="component" value="Unassembled WGS sequence"/>
</dbReference>
<keyword evidence="3" id="KW-0786">Thiamine pyrophosphate</keyword>
<dbReference type="Pfam" id="PF00676">
    <property type="entry name" value="E1_dh"/>
    <property type="match status" value="1"/>
</dbReference>
<evidence type="ECO:0000256" key="1">
    <source>
        <dbReference type="ARBA" id="ARBA00001964"/>
    </source>
</evidence>
<dbReference type="InterPro" id="IPR029061">
    <property type="entry name" value="THDP-binding"/>
</dbReference>
<keyword evidence="6" id="KW-1185">Reference proteome</keyword>
<evidence type="ECO:0000313" key="6">
    <source>
        <dbReference type="Proteomes" id="UP001198151"/>
    </source>
</evidence>
<dbReference type="RefSeq" id="WP_227707630.1">
    <property type="nucleotide sequence ID" value="NZ_JAJEQX010000013.1"/>
</dbReference>
<dbReference type="PANTHER" id="PTHR11516:SF60">
    <property type="entry name" value="PYRUVATE DEHYDROGENASE E1 COMPONENT SUBUNIT ALPHA"/>
    <property type="match status" value="1"/>
</dbReference>
<keyword evidence="2" id="KW-0560">Oxidoreductase</keyword>
<protein>
    <submittedName>
        <fullName evidence="5">Thiamine pyrophosphate-dependent dehydrogenase E1 component subunit alpha</fullName>
    </submittedName>
</protein>
<sequence length="329" mass="36435">MNLSHKKCMEMYETMQKIRQFEFQTAKSFAEGDVLGFVHLYIGEEAIATGVCANLVDGDYITSTHRGHGHIIAKGADMNKMMAELWGKETGYCKGKGGSMHIADTELGILGANGIVGGGFTLATGAAYSSMMLKQDKVCICFHGDGATAEGSFHEAMNIASLWNLPVVFVNENNLYAVSCRITNGMKIENTADRAAAYSMPGEVVDGNDLLAVCDAAKRAIDRARNGYGPTYIECKTYRWRGHFEGEPENYRNPEEVKLWKQPDHDPIPRFEEYLKENGIATEEDLEAVRNKVKDMVKEAVKFAAESPFPNKESALEDVYTDIVEEARK</sequence>
<dbReference type="EMBL" id="JAJEQX010000013">
    <property type="protein sequence ID" value="MCC2254489.1"/>
    <property type="molecule type" value="Genomic_DNA"/>
</dbReference>
<evidence type="ECO:0000259" key="4">
    <source>
        <dbReference type="Pfam" id="PF00676"/>
    </source>
</evidence>
<reference evidence="5 6" key="1">
    <citation type="submission" date="2021-10" db="EMBL/GenBank/DDBJ databases">
        <title>Anaerobic single-cell dispensing facilitates the cultivation of human gut bacteria.</title>
        <authorList>
            <person name="Afrizal A."/>
        </authorList>
    </citation>
    <scope>NUCLEOTIDE SEQUENCE [LARGE SCALE GENOMIC DNA]</scope>
    <source>
        <strain evidence="5 6">CLA-AA-H200</strain>
    </source>
</reference>
<comment type="cofactor">
    <cofactor evidence="1">
        <name>thiamine diphosphate</name>
        <dbReference type="ChEBI" id="CHEBI:58937"/>
    </cofactor>
</comment>
<dbReference type="Gene3D" id="3.40.50.970">
    <property type="match status" value="1"/>
</dbReference>
<evidence type="ECO:0000256" key="3">
    <source>
        <dbReference type="ARBA" id="ARBA00023052"/>
    </source>
</evidence>
<feature type="domain" description="Dehydrogenase E1 component" evidence="4">
    <location>
        <begin position="14"/>
        <end position="311"/>
    </location>
</feature>
<name>A0ABS8G0N0_9FIRM</name>
<comment type="caution">
    <text evidence="5">The sequence shown here is derived from an EMBL/GenBank/DDBJ whole genome shotgun (WGS) entry which is preliminary data.</text>
</comment>
<dbReference type="SUPFAM" id="SSF52518">
    <property type="entry name" value="Thiamin diphosphate-binding fold (THDP-binding)"/>
    <property type="match status" value="1"/>
</dbReference>
<accession>A0ABS8G0N0</accession>
<organism evidence="5 6">
    <name type="scientific">Ruminococcus turbiniformis</name>
    <dbReference type="NCBI Taxonomy" id="2881258"/>
    <lineage>
        <taxon>Bacteria</taxon>
        <taxon>Bacillati</taxon>
        <taxon>Bacillota</taxon>
        <taxon>Clostridia</taxon>
        <taxon>Eubacteriales</taxon>
        <taxon>Oscillospiraceae</taxon>
        <taxon>Ruminococcus</taxon>
    </lineage>
</organism>
<dbReference type="CDD" id="cd02000">
    <property type="entry name" value="TPP_E1_PDC_ADC_BCADC"/>
    <property type="match status" value="1"/>
</dbReference>
<dbReference type="InterPro" id="IPR001017">
    <property type="entry name" value="DH_E1"/>
</dbReference>
<evidence type="ECO:0000313" key="5">
    <source>
        <dbReference type="EMBL" id="MCC2254489.1"/>
    </source>
</evidence>
<gene>
    <name evidence="5" type="ORF">LKD70_08670</name>
</gene>
<dbReference type="PANTHER" id="PTHR11516">
    <property type="entry name" value="PYRUVATE DEHYDROGENASE E1 COMPONENT, ALPHA SUBUNIT BACTERIAL AND ORGANELLAR"/>
    <property type="match status" value="1"/>
</dbReference>
<dbReference type="InterPro" id="IPR050642">
    <property type="entry name" value="PDH_E1_Alpha_Subunit"/>
</dbReference>